<organism evidence="2">
    <name type="scientific">Caenorhabditis remanei</name>
    <name type="common">Caenorhabditis vulgaris</name>
    <dbReference type="NCBI Taxonomy" id="31234"/>
    <lineage>
        <taxon>Eukaryota</taxon>
        <taxon>Metazoa</taxon>
        <taxon>Ecdysozoa</taxon>
        <taxon>Nematoda</taxon>
        <taxon>Chromadorea</taxon>
        <taxon>Rhabditida</taxon>
        <taxon>Rhabditina</taxon>
        <taxon>Rhabditomorpha</taxon>
        <taxon>Rhabditoidea</taxon>
        <taxon>Rhabditidae</taxon>
        <taxon>Peloderinae</taxon>
        <taxon>Caenorhabditis</taxon>
    </lineage>
</organism>
<gene>
    <name evidence="1" type="ORF">CRE_06659</name>
</gene>
<reference evidence="1" key="1">
    <citation type="submission" date="2007-07" db="EMBL/GenBank/DDBJ databases">
        <title>PCAP assembly of the Caenorhabditis remanei genome.</title>
        <authorList>
            <consortium name="The Caenorhabditis remanei Sequencing Consortium"/>
            <person name="Wilson R.K."/>
        </authorList>
    </citation>
    <scope>NUCLEOTIDE SEQUENCE [LARGE SCALE GENOMIC DNA]</scope>
    <source>
        <strain evidence="1">PB4641</strain>
    </source>
</reference>
<evidence type="ECO:0000313" key="1">
    <source>
        <dbReference type="EMBL" id="EFO88668.1"/>
    </source>
</evidence>
<dbReference type="EMBL" id="DS268421">
    <property type="protein sequence ID" value="EFO88668.1"/>
    <property type="molecule type" value="Genomic_DNA"/>
</dbReference>
<protein>
    <submittedName>
        <fullName evidence="1">Uncharacterized protein</fullName>
    </submittedName>
</protein>
<proteinExistence type="predicted"/>
<dbReference type="Proteomes" id="UP000008281">
    <property type="component" value="Unassembled WGS sequence"/>
</dbReference>
<name>E3M0S0_CAERE</name>
<dbReference type="AlphaFoldDB" id="E3M0S0"/>
<keyword evidence="2" id="KW-1185">Reference proteome</keyword>
<sequence>MTNFSLDYRLDIKPDKKSYRTSPTAIVKCETDLFGNRGCDYSDEDKESFGLFKRTMNMRYAIEFILMVAHISFMVYVYRSSKKSKRSTNILFYPLSITIVLRSFICLYRIPYDNFIDPHWYPAVTYVRINLYINFFANFFFLSLLFIMSLIISLKLKTHVWKKTLGFLVCDILLSTYVTSVSTELKFSDFMYEYYALWLDKGTDYFQEVTSKFCYLVPTGSIFCSFIYYYLNHKKPSENTPDSIEDQLKLLVIITISDVLYITPFMVNHLRKHKDSVIGVLNYHFLFYFPDIFLPVSVMSLYWRSDKRVAVVVPVSLKC</sequence>
<evidence type="ECO:0000313" key="2">
    <source>
        <dbReference type="Proteomes" id="UP000008281"/>
    </source>
</evidence>
<dbReference type="HOGENOM" id="CLU_872211_0_0_1"/>
<accession>E3M0S0</accession>